<organism evidence="1 2">
    <name type="scientific">Mycena albidolilacea</name>
    <dbReference type="NCBI Taxonomy" id="1033008"/>
    <lineage>
        <taxon>Eukaryota</taxon>
        <taxon>Fungi</taxon>
        <taxon>Dikarya</taxon>
        <taxon>Basidiomycota</taxon>
        <taxon>Agaricomycotina</taxon>
        <taxon>Agaricomycetes</taxon>
        <taxon>Agaricomycetidae</taxon>
        <taxon>Agaricales</taxon>
        <taxon>Marasmiineae</taxon>
        <taxon>Mycenaceae</taxon>
        <taxon>Mycena</taxon>
    </lineage>
</organism>
<sequence>MRIPQELVDLIMNNLHGDVPSHKSCTLAARTFVSSAQTWLFNKIEILPPRRLEGSNSENSCQRFYKLLTSSPHLAPLVHELHIVLAGFETSFAYDEDENGDDLQARHVPWISMSERTRLGGICWTATLAWTGIITWNGA</sequence>
<evidence type="ECO:0000313" key="2">
    <source>
        <dbReference type="Proteomes" id="UP001218218"/>
    </source>
</evidence>
<proteinExistence type="predicted"/>
<dbReference type="AlphaFoldDB" id="A0AAD7AQN0"/>
<reference evidence="1" key="1">
    <citation type="submission" date="2023-03" db="EMBL/GenBank/DDBJ databases">
        <title>Massive genome expansion in bonnet fungi (Mycena s.s.) driven by repeated elements and novel gene families across ecological guilds.</title>
        <authorList>
            <consortium name="Lawrence Berkeley National Laboratory"/>
            <person name="Harder C.B."/>
            <person name="Miyauchi S."/>
            <person name="Viragh M."/>
            <person name="Kuo A."/>
            <person name="Thoen E."/>
            <person name="Andreopoulos B."/>
            <person name="Lu D."/>
            <person name="Skrede I."/>
            <person name="Drula E."/>
            <person name="Henrissat B."/>
            <person name="Morin E."/>
            <person name="Kohler A."/>
            <person name="Barry K."/>
            <person name="LaButti K."/>
            <person name="Morin E."/>
            <person name="Salamov A."/>
            <person name="Lipzen A."/>
            <person name="Mereny Z."/>
            <person name="Hegedus B."/>
            <person name="Baldrian P."/>
            <person name="Stursova M."/>
            <person name="Weitz H."/>
            <person name="Taylor A."/>
            <person name="Grigoriev I.V."/>
            <person name="Nagy L.G."/>
            <person name="Martin F."/>
            <person name="Kauserud H."/>
        </authorList>
    </citation>
    <scope>NUCLEOTIDE SEQUENCE</scope>
    <source>
        <strain evidence="1">CBHHK002</strain>
    </source>
</reference>
<dbReference type="EMBL" id="JARIHO010000002">
    <property type="protein sequence ID" value="KAJ7366247.1"/>
    <property type="molecule type" value="Genomic_DNA"/>
</dbReference>
<evidence type="ECO:0000313" key="1">
    <source>
        <dbReference type="EMBL" id="KAJ7366247.1"/>
    </source>
</evidence>
<gene>
    <name evidence="1" type="ORF">DFH08DRAFT_164606</name>
</gene>
<protein>
    <submittedName>
        <fullName evidence="1">Uncharacterized protein</fullName>
    </submittedName>
</protein>
<dbReference type="Proteomes" id="UP001218218">
    <property type="component" value="Unassembled WGS sequence"/>
</dbReference>
<name>A0AAD7AQN0_9AGAR</name>
<keyword evidence="2" id="KW-1185">Reference proteome</keyword>
<accession>A0AAD7AQN0</accession>
<comment type="caution">
    <text evidence="1">The sequence shown here is derived from an EMBL/GenBank/DDBJ whole genome shotgun (WGS) entry which is preliminary data.</text>
</comment>